<dbReference type="Proteomes" id="UP000005445">
    <property type="component" value="Segment"/>
</dbReference>
<dbReference type="GeneID" id="11536690"/>
<name>G9B1D5_9CAUD</name>
<dbReference type="KEGG" id="vg:11536690"/>
<accession>G9B1D5</accession>
<dbReference type="EMBL" id="HM144387">
    <property type="protein sequence ID" value="ADH03180.1"/>
    <property type="molecule type" value="Genomic_DNA"/>
</dbReference>
<sequence length="177" mass="20461">MEFNKMYEEQLLAVGYEKLPYDLKNMLVADLANNFGITFNEVTLEMILDVHKTLKLAETRELHQMELDSGFIHPETGSMYDISLNKQVDMTGIRVLLQTTNQETVDWLTEDSGVVTHTEEEFIDLFERVISYKKLLDTKLIRMSEGIMMAKTTEDVLSFNWYDYEYDTSKGGSTDNG</sequence>
<keyword evidence="2" id="KW-1185">Reference proteome</keyword>
<organism evidence="1 2">
    <name type="scientific">Bacillus phage W.Ph</name>
    <dbReference type="NCBI Taxonomy" id="764595"/>
    <lineage>
        <taxon>Viruses</taxon>
        <taxon>Duplodnaviria</taxon>
        <taxon>Heunggongvirae</taxon>
        <taxon>Uroviricota</taxon>
        <taxon>Caudoviricetes</taxon>
        <taxon>Herelleviridae</taxon>
        <taxon>Bastillevirinae</taxon>
        <taxon>Wphvirus</taxon>
        <taxon>Wphvirus WPh</taxon>
    </lineage>
</organism>
<dbReference type="RefSeq" id="YP_004957049.1">
    <property type="nucleotide sequence ID" value="NC_016563.1"/>
</dbReference>
<reference evidence="1 2" key="1">
    <citation type="submission" date="2013-01" db="EMBL/GenBank/DDBJ databases">
        <title>Large myovirus of Bacillus.</title>
        <authorList>
            <person name="Klumpp J."/>
            <person name="Beyer W."/>
            <person name="Loessner M.J."/>
        </authorList>
    </citation>
    <scope>NUCLEOTIDE SEQUENCE [LARGE SCALE GENOMIC DNA]</scope>
</reference>
<evidence type="ECO:0000313" key="1">
    <source>
        <dbReference type="EMBL" id="ADH03180.1"/>
    </source>
</evidence>
<proteinExistence type="predicted"/>
<protein>
    <submittedName>
        <fullName evidence="1">Gp34</fullName>
    </submittedName>
</protein>
<dbReference type="OrthoDB" id="9804at10239"/>
<evidence type="ECO:0000313" key="2">
    <source>
        <dbReference type="Proteomes" id="UP000005445"/>
    </source>
</evidence>